<evidence type="ECO:0000313" key="1">
    <source>
        <dbReference type="EMBL" id="CZR52505.1"/>
    </source>
</evidence>
<reference evidence="1 2" key="1">
    <citation type="submission" date="2016-03" db="EMBL/GenBank/DDBJ databases">
        <authorList>
            <person name="Ploux O."/>
        </authorList>
    </citation>
    <scope>NUCLEOTIDE SEQUENCE [LARGE SCALE GENOMIC DNA]</scope>
    <source>
        <strain evidence="1 2">UAMH 11012</strain>
    </source>
</reference>
<proteinExistence type="predicted"/>
<dbReference type="AlphaFoldDB" id="A0A1L7WIB7"/>
<evidence type="ECO:0000313" key="2">
    <source>
        <dbReference type="Proteomes" id="UP000184330"/>
    </source>
</evidence>
<accession>A0A1L7WIB7</accession>
<keyword evidence="2" id="KW-1185">Reference proteome</keyword>
<sequence>MMAVEATARVLESAAISKTMELKVKPSVDTSEIAAPPILLNLFTKTSANLQSTCLAATTPPLLIASMLIDPKQEIEYFSAALEFMDDTTLSNLYSQIIPIIGDGSVPMYPPAQHGSQQTQANGRPPCMNQLDTLTPLALLGQAINAQGGAAGQGQGTGGSLPATTSITVTQTITTLHARPSTIVQSSNSWILFRADRQVMVRAFSPPAALVETSQLKASGQKVDFKVPAGLVKPQPLSPSLRYSTCALRSSPTSLPRLTSFQSTMPRLVTTCVRTTALVQSKTRRI</sequence>
<organism evidence="1 2">
    <name type="scientific">Phialocephala subalpina</name>
    <dbReference type="NCBI Taxonomy" id="576137"/>
    <lineage>
        <taxon>Eukaryota</taxon>
        <taxon>Fungi</taxon>
        <taxon>Dikarya</taxon>
        <taxon>Ascomycota</taxon>
        <taxon>Pezizomycotina</taxon>
        <taxon>Leotiomycetes</taxon>
        <taxon>Helotiales</taxon>
        <taxon>Mollisiaceae</taxon>
        <taxon>Phialocephala</taxon>
        <taxon>Phialocephala fortinii species complex</taxon>
    </lineage>
</organism>
<protein>
    <submittedName>
        <fullName evidence="1">Uncharacterized protein</fullName>
    </submittedName>
</protein>
<dbReference type="EMBL" id="FJOG01000003">
    <property type="protein sequence ID" value="CZR52505.1"/>
    <property type="molecule type" value="Genomic_DNA"/>
</dbReference>
<dbReference type="Proteomes" id="UP000184330">
    <property type="component" value="Unassembled WGS sequence"/>
</dbReference>
<name>A0A1L7WIB7_9HELO</name>
<gene>
    <name evidence="1" type="ORF">PAC_02382</name>
</gene>